<feature type="region of interest" description="Disordered" evidence="1">
    <location>
        <begin position="1"/>
        <end position="159"/>
    </location>
</feature>
<organism evidence="2">
    <name type="scientific">uncultured Gemmatimonadota bacterium</name>
    <dbReference type="NCBI Taxonomy" id="203437"/>
    <lineage>
        <taxon>Bacteria</taxon>
        <taxon>Pseudomonadati</taxon>
        <taxon>Gemmatimonadota</taxon>
        <taxon>environmental samples</taxon>
    </lineage>
</organism>
<dbReference type="AlphaFoldDB" id="A0A6J4LE76"/>
<gene>
    <name evidence="2" type="ORF">AVDCRST_MAG89-2067</name>
</gene>
<evidence type="ECO:0000256" key="1">
    <source>
        <dbReference type="SAM" id="MobiDB-lite"/>
    </source>
</evidence>
<feature type="non-terminal residue" evidence="2">
    <location>
        <position position="1"/>
    </location>
</feature>
<evidence type="ECO:0000313" key="2">
    <source>
        <dbReference type="EMBL" id="CAA9329762.1"/>
    </source>
</evidence>
<reference evidence="2" key="1">
    <citation type="submission" date="2020-02" db="EMBL/GenBank/DDBJ databases">
        <authorList>
            <person name="Meier V. D."/>
        </authorList>
    </citation>
    <scope>NUCLEOTIDE SEQUENCE</scope>
    <source>
        <strain evidence="2">AVDCRST_MAG89</strain>
    </source>
</reference>
<protein>
    <submittedName>
        <fullName evidence="2">Uncharacterized protein</fullName>
    </submittedName>
</protein>
<feature type="compositionally biased region" description="Basic residues" evidence="1">
    <location>
        <begin position="122"/>
        <end position="148"/>
    </location>
</feature>
<sequence length="189" mass="20260">ASKPRQRTIRHCPGSRSGPSPRRVGAGELPQAARVPARRRRPPRGSGTRRGCAPRFRGGAGPPADRRAVRAGRHLAGARLRLQRLPPVPDARPGRAPPPHRQRAGARGPGGAARREPPAAGRHPHLRLRRPHHARGDVHRRRALHPRQHGVAAHRGGAAGPLVVAGARVDGGAADAGAQRQHRLRRQPL</sequence>
<feature type="compositionally biased region" description="Low complexity" evidence="1">
    <location>
        <begin position="74"/>
        <end position="85"/>
    </location>
</feature>
<dbReference type="EMBL" id="CADCTV010000437">
    <property type="protein sequence ID" value="CAA9329762.1"/>
    <property type="molecule type" value="Genomic_DNA"/>
</dbReference>
<name>A0A6J4LE76_9BACT</name>
<feature type="compositionally biased region" description="Pro residues" evidence="1">
    <location>
        <begin position="86"/>
        <end position="97"/>
    </location>
</feature>
<proteinExistence type="predicted"/>
<feature type="non-terminal residue" evidence="2">
    <location>
        <position position="189"/>
    </location>
</feature>
<accession>A0A6J4LE76</accession>
<feature type="compositionally biased region" description="Basic residues" evidence="1">
    <location>
        <begin position="1"/>
        <end position="10"/>
    </location>
</feature>
<feature type="compositionally biased region" description="Low complexity" evidence="1">
    <location>
        <begin position="149"/>
        <end position="159"/>
    </location>
</feature>